<gene>
    <name evidence="1" type="ORF">SAMN04488000_101599</name>
</gene>
<sequence>MSETLERLYAAHMERLFPPRLRSVDVADVWFVVLDADVAACTQVVLRQGALDQKRAAVLARHRADLDRMLPLLTDPDEIAYAIGLQRLAARCADPSGPF</sequence>
<name>A0A1H9BM77_9PSEU</name>
<evidence type="ECO:0000313" key="1">
    <source>
        <dbReference type="EMBL" id="SEP89995.1"/>
    </source>
</evidence>
<dbReference type="Proteomes" id="UP000199503">
    <property type="component" value="Unassembled WGS sequence"/>
</dbReference>
<proteinExistence type="predicted"/>
<organism evidence="1 2">
    <name type="scientific">Lentzea albida</name>
    <dbReference type="NCBI Taxonomy" id="65499"/>
    <lineage>
        <taxon>Bacteria</taxon>
        <taxon>Bacillati</taxon>
        <taxon>Actinomycetota</taxon>
        <taxon>Actinomycetes</taxon>
        <taxon>Pseudonocardiales</taxon>
        <taxon>Pseudonocardiaceae</taxon>
        <taxon>Lentzea</taxon>
    </lineage>
</organism>
<protein>
    <submittedName>
        <fullName evidence="1">Uncharacterized protein</fullName>
    </submittedName>
</protein>
<dbReference type="STRING" id="65499.SAMN04488000_101599"/>
<dbReference type="EMBL" id="FOFV01000001">
    <property type="protein sequence ID" value="SEP89995.1"/>
    <property type="molecule type" value="Genomic_DNA"/>
</dbReference>
<dbReference type="AlphaFoldDB" id="A0A1H9BM77"/>
<dbReference type="OrthoDB" id="3478973at2"/>
<keyword evidence="2" id="KW-1185">Reference proteome</keyword>
<reference evidence="2" key="1">
    <citation type="submission" date="2016-10" db="EMBL/GenBank/DDBJ databases">
        <authorList>
            <person name="Varghese N."/>
            <person name="Submissions S."/>
        </authorList>
    </citation>
    <scope>NUCLEOTIDE SEQUENCE [LARGE SCALE GENOMIC DNA]</scope>
    <source>
        <strain evidence="2">DSM 44437</strain>
    </source>
</reference>
<evidence type="ECO:0000313" key="2">
    <source>
        <dbReference type="Proteomes" id="UP000199503"/>
    </source>
</evidence>
<accession>A0A1H9BM77</accession>
<dbReference type="RefSeq" id="WP_143091417.1">
    <property type="nucleotide sequence ID" value="NZ_FOFV01000001.1"/>
</dbReference>